<gene>
    <name evidence="1" type="ORF">H5J25_02725</name>
</gene>
<sequence>MYRWIIEADIYRLKKALRNDPQDAERRTLERRLALAEARLTAART</sequence>
<dbReference type="AlphaFoldDB" id="A0A974NVI5"/>
<dbReference type="Proteomes" id="UP000595894">
    <property type="component" value="Chromosome"/>
</dbReference>
<name>A0A974NVI5_9SPHN</name>
<accession>A0A974NVI5</accession>
<reference evidence="2" key="1">
    <citation type="submission" date="2020-09" db="EMBL/GenBank/DDBJ databases">
        <title>Sphingomonas sp., a new species isolated from pork steak.</title>
        <authorList>
            <person name="Heidler von Heilborn D."/>
        </authorList>
    </citation>
    <scope>NUCLEOTIDE SEQUENCE [LARGE SCALE GENOMIC DNA]</scope>
</reference>
<keyword evidence="2" id="KW-1185">Reference proteome</keyword>
<protein>
    <submittedName>
        <fullName evidence="1">Uncharacterized protein</fullName>
    </submittedName>
</protein>
<proteinExistence type="predicted"/>
<dbReference type="EMBL" id="CP061035">
    <property type="protein sequence ID" value="QQV77716.1"/>
    <property type="molecule type" value="Genomic_DNA"/>
</dbReference>
<evidence type="ECO:0000313" key="2">
    <source>
        <dbReference type="Proteomes" id="UP000595894"/>
    </source>
</evidence>
<dbReference type="RefSeq" id="WP_202094513.1">
    <property type="nucleotide sequence ID" value="NZ_CP061035.1"/>
</dbReference>
<dbReference type="KEGG" id="sari:H5J25_02725"/>
<organism evidence="1 2">
    <name type="scientific">Sphingomonas aliaeris</name>
    <dbReference type="NCBI Taxonomy" id="2759526"/>
    <lineage>
        <taxon>Bacteria</taxon>
        <taxon>Pseudomonadati</taxon>
        <taxon>Pseudomonadota</taxon>
        <taxon>Alphaproteobacteria</taxon>
        <taxon>Sphingomonadales</taxon>
        <taxon>Sphingomonadaceae</taxon>
        <taxon>Sphingomonas</taxon>
    </lineage>
</organism>
<evidence type="ECO:0000313" key="1">
    <source>
        <dbReference type="EMBL" id="QQV77716.1"/>
    </source>
</evidence>